<dbReference type="EMBL" id="FXAG01000017">
    <property type="protein sequence ID" value="SMF38687.1"/>
    <property type="molecule type" value="Genomic_DNA"/>
</dbReference>
<keyword evidence="2" id="KW-1185">Reference proteome</keyword>
<evidence type="ECO:0000313" key="2">
    <source>
        <dbReference type="Proteomes" id="UP000192920"/>
    </source>
</evidence>
<dbReference type="AlphaFoldDB" id="A0A1Y6C2L4"/>
<dbReference type="Proteomes" id="UP000192920">
    <property type="component" value="Unassembled WGS sequence"/>
</dbReference>
<protein>
    <submittedName>
        <fullName evidence="1">Uncharacterized protein</fullName>
    </submittedName>
</protein>
<evidence type="ECO:0000313" key="1">
    <source>
        <dbReference type="EMBL" id="SMF38687.1"/>
    </source>
</evidence>
<proteinExistence type="predicted"/>
<reference evidence="2" key="1">
    <citation type="submission" date="2017-04" db="EMBL/GenBank/DDBJ databases">
        <authorList>
            <person name="Varghese N."/>
            <person name="Submissions S."/>
        </authorList>
    </citation>
    <scope>NUCLEOTIDE SEQUENCE [LARGE SCALE GENOMIC DNA]</scope>
    <source>
        <strain evidence="2">DSM 22618</strain>
    </source>
</reference>
<name>A0A1Y6C2L4_9NEIS</name>
<accession>A0A1Y6C2L4</accession>
<sequence>MAQIICNMKIKSIPTRPIHLHPLNGCAKLLRLNHSINIDFALIFPNKNNDLIGRDINLFKTQAR</sequence>
<organism evidence="1 2">
    <name type="scientific">Pseudogulbenkiania subflava DSM 22618</name>
    <dbReference type="NCBI Taxonomy" id="1123014"/>
    <lineage>
        <taxon>Bacteria</taxon>
        <taxon>Pseudomonadati</taxon>
        <taxon>Pseudomonadota</taxon>
        <taxon>Betaproteobacteria</taxon>
        <taxon>Neisseriales</taxon>
        <taxon>Chromobacteriaceae</taxon>
        <taxon>Pseudogulbenkiania</taxon>
    </lineage>
</organism>
<gene>
    <name evidence="1" type="ORF">SAMN02745746_02919</name>
</gene>